<dbReference type="RefSeq" id="XP_017884126.1">
    <property type="nucleotide sequence ID" value="XM_018028637.2"/>
</dbReference>
<dbReference type="AlphaFoldDB" id="A0AAJ7J4A1"/>
<evidence type="ECO:0000256" key="1">
    <source>
        <dbReference type="SAM" id="Coils"/>
    </source>
</evidence>
<organism evidence="2 3">
    <name type="scientific">Ceratina calcarata</name>
    <dbReference type="NCBI Taxonomy" id="156304"/>
    <lineage>
        <taxon>Eukaryota</taxon>
        <taxon>Metazoa</taxon>
        <taxon>Ecdysozoa</taxon>
        <taxon>Arthropoda</taxon>
        <taxon>Hexapoda</taxon>
        <taxon>Insecta</taxon>
        <taxon>Pterygota</taxon>
        <taxon>Neoptera</taxon>
        <taxon>Endopterygota</taxon>
        <taxon>Hymenoptera</taxon>
        <taxon>Apocrita</taxon>
        <taxon>Aculeata</taxon>
        <taxon>Apoidea</taxon>
        <taxon>Anthophila</taxon>
        <taxon>Apidae</taxon>
        <taxon>Ceratina</taxon>
        <taxon>Zadontomerus</taxon>
    </lineage>
</organism>
<accession>A0AAJ7J4A1</accession>
<keyword evidence="1" id="KW-0175">Coiled coil</keyword>
<proteinExistence type="predicted"/>
<dbReference type="Proteomes" id="UP000694925">
    <property type="component" value="Unplaced"/>
</dbReference>
<reference evidence="3" key="1">
    <citation type="submission" date="2025-08" db="UniProtKB">
        <authorList>
            <consortium name="RefSeq"/>
        </authorList>
    </citation>
    <scope>IDENTIFICATION</scope>
    <source>
        <tissue evidence="3">Whole body</tissue>
    </source>
</reference>
<keyword evidence="2" id="KW-1185">Reference proteome</keyword>
<evidence type="ECO:0000313" key="2">
    <source>
        <dbReference type="Proteomes" id="UP000694925"/>
    </source>
</evidence>
<gene>
    <name evidence="3" type="primary">LOC108627414</name>
</gene>
<feature type="coiled-coil region" evidence="1">
    <location>
        <begin position="21"/>
        <end position="65"/>
    </location>
</feature>
<evidence type="ECO:0000313" key="3">
    <source>
        <dbReference type="RefSeq" id="XP_017884126.1"/>
    </source>
</evidence>
<name>A0AAJ7J4A1_9HYME</name>
<dbReference type="KEGG" id="ccal:108627414"/>
<sequence>MENDLEDDFVITQRRHKERAAAAFAEDLADLRRKRRDMQDRFFDVINLDAEIEKARNTLEQADFAFQRHATKFDNTEENCDDLSSKKFIHLEGLSPKPVPKTIKLVKVPNIDMTSYLPQPAKSKRVRAKIDDNADSKIEDPLNVVAMLPLKRRFSNRKKNVSF</sequence>
<dbReference type="GeneID" id="108627414"/>
<protein>
    <submittedName>
        <fullName evidence="3">Uncharacterized protein LOC108627414</fullName>
    </submittedName>
</protein>